<dbReference type="EMBL" id="JBBKZT010000007">
    <property type="protein sequence ID" value="MEJ8848343.1"/>
    <property type="molecule type" value="Genomic_DNA"/>
</dbReference>
<keyword evidence="1" id="KW-0645">Protease</keyword>
<sequence length="1468" mass="155346">MSRYEWPPAGTDARALEKALERDRFIARRRSSPDRVEPTAPATGAKARTPIAPRAPASGLANLWQPLGPATMLGGHATGKPRVTGRINALCVHPDGDRIYAASANGGVWYSANGGATWESLGGTDATPIAGINGAFTRNACSAIAVAFGTGADPDVVYVGTGEVTHPYGVQAREWMSGQTGRPFGGIGILRGTHAAAAGSPVTWTREASNLVGNGVYRIALEPGGTGAIAATLTGLWQRPAAGGEWVRTSGTPFDTLEVECTDVMWTAAAGPRPARLWAWVQSGANAGLWVRAIGQANFSRVETPGSRGRRAVLSASTPPDQVWVFADQPDDTTIGPTAAVGATAAARAAFSVALGHATPQEDTCSEEPPGELRQGYIRLRGGRVIKPVTYEAVNGKAYFQGCIHLGTVKQVEAFSAKVRKSLAAASIRPDEAHTAPPGVLRGVVRSGDEYRWPGGIVPWDSQADTRARVVGAIAHWEQHSRVTFVERTATNQALYPNYISAQVGTRCASDAGMQNSGQQVLELAAGCTVMSTVHELGHALGLWHEQSREDRDTYVRVQMENVIDGKGHNFDQEIDDGDDVGPYNYGSIMHYGRKDFSKNGQDTIVPLGGQAIGQRTSLSAGDVATINSIYPNMKRPLLFRVSAAGAATPVAQRVIGLPDVLKQQGFDAIAMTVDPHTPDRVVLGGADMDTLTDSTVPLSGNAAIVWADVTAIPGALQFGTAPNAFNMNGIGVPPTVHDLKFSNNGDRLWAACDGGVFRSDLPSVAEGFYARNDGIGAAEVLQLGCHPKCEGRLVASLRGDVVAERQSNGVWTQLEGAGAGGIAFDPLFPRDYIVQRGPGRWATSDGQLTGDELVTRGAASARTEQTSSAPWSVPATIAKSRGEPAPATPNVGQLIVGTKRLWYSENFGLSWVTLPTGTDPLPSNLTQDDFEEAITVCTWQGSEVAWVLGERRVVRYARTAGTDATSGPGTWTSELILLRNIKPKKDATSAEGPIRKAGIWTDIAVNLDAPPAAGQPPAMHGTRGAVYLGTNGHPTDTEVDTLWWFNGTDKWFPTGLRATVAGAPVTAIVCDPAFPLEVFVGTTIGVWKGTRAQAGDADPTWTWQSRLNGLPEAPVETLSIFSDGGLRLLRAGIAGRGVWEVRLDIADLQPLTYLRAHDDDLRHRASALALQRDGLTARSWHGSPDVRPRVAPAAIPVPTSLPWTRISFILDTEELRRFQAAFRASTGDARVRATGEWTPYFEEVLSYHGAPEQAPGMVGIDADFWTTHVTGTNALAEPWSTGVPSEADLHELTPSLSEGEATSTSCTLPPAPVKVDVVVHHRGLTPRPGADVRVTLLRRVDPDPNSPANWADASTWGTATVPWAAAVNEVLNSAAGTTALAFGDGWSFVGTTNATRRINLAGQTVDALRAGIATFDLDLTGVTANSVVLLVAVIRAGADVALAAGPLQTLAMNNASVAVRSMRVHDS</sequence>
<feature type="binding site" evidence="1">
    <location>
        <position position="535"/>
    </location>
    <ligand>
        <name>Zn(2+)</name>
        <dbReference type="ChEBI" id="CHEBI:29105"/>
        <note>catalytic</note>
    </ligand>
</feature>
<evidence type="ECO:0000313" key="5">
    <source>
        <dbReference type="Proteomes" id="UP001385892"/>
    </source>
</evidence>
<feature type="active site" evidence="1">
    <location>
        <position position="536"/>
    </location>
</feature>
<dbReference type="PANTHER" id="PTHR10127">
    <property type="entry name" value="DISCOIDIN, CUB, EGF, LAMININ , AND ZINC METALLOPROTEASE DOMAIN CONTAINING"/>
    <property type="match status" value="1"/>
</dbReference>
<dbReference type="InterPro" id="IPR001506">
    <property type="entry name" value="Peptidase_M12A"/>
</dbReference>
<accession>A0ABU8WLD4</accession>
<dbReference type="Proteomes" id="UP001385892">
    <property type="component" value="Unassembled WGS sequence"/>
</dbReference>
<evidence type="ECO:0000259" key="3">
    <source>
        <dbReference type="PROSITE" id="PS51864"/>
    </source>
</evidence>
<evidence type="ECO:0000256" key="2">
    <source>
        <dbReference type="SAM" id="MobiDB-lite"/>
    </source>
</evidence>
<dbReference type="InterPro" id="IPR006026">
    <property type="entry name" value="Peptidase_Metallo"/>
</dbReference>
<dbReference type="PROSITE" id="PS51864">
    <property type="entry name" value="ASTACIN"/>
    <property type="match status" value="1"/>
</dbReference>
<dbReference type="SMART" id="SM00235">
    <property type="entry name" value="ZnMc"/>
    <property type="match status" value="1"/>
</dbReference>
<gene>
    <name evidence="4" type="ORF">WKW82_16925</name>
</gene>
<evidence type="ECO:0000256" key="1">
    <source>
        <dbReference type="PROSITE-ProRule" id="PRU01211"/>
    </source>
</evidence>
<dbReference type="InterPro" id="IPR024079">
    <property type="entry name" value="MetalloPept_cat_dom_sf"/>
</dbReference>
<dbReference type="RefSeq" id="WP_340343472.1">
    <property type="nucleotide sequence ID" value="NZ_JBBKZT010000007.1"/>
</dbReference>
<dbReference type="Gene3D" id="3.40.390.10">
    <property type="entry name" value="Collagenase (Catalytic Domain)"/>
    <property type="match status" value="1"/>
</dbReference>
<comment type="cofactor">
    <cofactor evidence="1">
        <name>Zn(2+)</name>
        <dbReference type="ChEBI" id="CHEBI:29105"/>
    </cofactor>
    <text evidence="1">Binds 1 zinc ion per subunit.</text>
</comment>
<reference evidence="4 5" key="1">
    <citation type="submission" date="2024-03" db="EMBL/GenBank/DDBJ databases">
        <title>Novel species of the genus Variovorax.</title>
        <authorList>
            <person name="Liu Q."/>
            <person name="Xin Y.-H."/>
        </authorList>
    </citation>
    <scope>NUCLEOTIDE SEQUENCE [LARGE SCALE GENOMIC DNA]</scope>
    <source>
        <strain evidence="4 5">KACC 18900</strain>
    </source>
</reference>
<keyword evidence="1" id="KW-0479">Metal-binding</keyword>
<comment type="caution">
    <text evidence="1">Lacks conserved residue(s) required for the propagation of feature annotation.</text>
</comment>
<keyword evidence="1" id="KW-0378">Hydrolase</keyword>
<protein>
    <submittedName>
        <fullName evidence="4">M12 family metallopeptidase</fullName>
    </submittedName>
</protein>
<keyword evidence="1" id="KW-0862">Zinc</keyword>
<dbReference type="InterPro" id="IPR036278">
    <property type="entry name" value="Sialidase_sf"/>
</dbReference>
<dbReference type="Gene3D" id="2.130.10.10">
    <property type="entry name" value="YVTN repeat-like/Quinoprotein amine dehydrogenase"/>
    <property type="match status" value="1"/>
</dbReference>
<feature type="binding site" evidence="1">
    <location>
        <position position="545"/>
    </location>
    <ligand>
        <name>Zn(2+)</name>
        <dbReference type="ChEBI" id="CHEBI:29105"/>
        <note>catalytic</note>
    </ligand>
</feature>
<dbReference type="SUPFAM" id="SSF50939">
    <property type="entry name" value="Sialidases"/>
    <property type="match status" value="1"/>
</dbReference>
<proteinExistence type="predicted"/>
<dbReference type="CDD" id="cd04280">
    <property type="entry name" value="ZnMc_astacin_like"/>
    <property type="match status" value="1"/>
</dbReference>
<organism evidence="4 5">
    <name type="scientific">Variovorax rhizosphaerae</name>
    <dbReference type="NCBI Taxonomy" id="1836200"/>
    <lineage>
        <taxon>Bacteria</taxon>
        <taxon>Pseudomonadati</taxon>
        <taxon>Pseudomonadota</taxon>
        <taxon>Betaproteobacteria</taxon>
        <taxon>Burkholderiales</taxon>
        <taxon>Comamonadaceae</taxon>
        <taxon>Variovorax</taxon>
    </lineage>
</organism>
<feature type="binding site" evidence="1">
    <location>
        <position position="539"/>
    </location>
    <ligand>
        <name>Zn(2+)</name>
        <dbReference type="ChEBI" id="CHEBI:29105"/>
        <note>catalytic</note>
    </ligand>
</feature>
<dbReference type="PANTHER" id="PTHR10127:SF850">
    <property type="entry name" value="METALLOENDOPEPTIDASE"/>
    <property type="match status" value="1"/>
</dbReference>
<feature type="domain" description="Peptidase M12A" evidence="3">
    <location>
        <begin position="442"/>
        <end position="633"/>
    </location>
</feature>
<feature type="compositionally biased region" description="Basic and acidic residues" evidence="2">
    <location>
        <begin position="24"/>
        <end position="37"/>
    </location>
</feature>
<dbReference type="SUPFAM" id="SSF55486">
    <property type="entry name" value="Metalloproteases ('zincins'), catalytic domain"/>
    <property type="match status" value="1"/>
</dbReference>
<comment type="caution">
    <text evidence="4">The sequence shown here is derived from an EMBL/GenBank/DDBJ whole genome shotgun (WGS) entry which is preliminary data.</text>
</comment>
<dbReference type="PRINTS" id="PR00480">
    <property type="entry name" value="ASTACIN"/>
</dbReference>
<keyword evidence="1" id="KW-0482">Metalloprotease</keyword>
<evidence type="ECO:0000313" key="4">
    <source>
        <dbReference type="EMBL" id="MEJ8848343.1"/>
    </source>
</evidence>
<dbReference type="Pfam" id="PF01400">
    <property type="entry name" value="Astacin"/>
    <property type="match status" value="1"/>
</dbReference>
<keyword evidence="5" id="KW-1185">Reference proteome</keyword>
<name>A0ABU8WLD4_9BURK</name>
<dbReference type="InterPro" id="IPR015943">
    <property type="entry name" value="WD40/YVTN_repeat-like_dom_sf"/>
</dbReference>
<feature type="region of interest" description="Disordered" evidence="2">
    <location>
        <begin position="24"/>
        <end position="52"/>
    </location>
</feature>
<dbReference type="InterPro" id="IPR034035">
    <property type="entry name" value="Astacin-like_dom"/>
</dbReference>